<dbReference type="Proteomes" id="UP001592582">
    <property type="component" value="Unassembled WGS sequence"/>
</dbReference>
<keyword evidence="1" id="KW-0378">Hydrolase</keyword>
<name>A0ABV6V5Q7_9ACTN</name>
<dbReference type="Pfam" id="PF02089">
    <property type="entry name" value="Palm_thioest"/>
    <property type="match status" value="1"/>
</dbReference>
<dbReference type="GO" id="GO:0016787">
    <property type="term" value="F:hydrolase activity"/>
    <property type="evidence" value="ECO:0007669"/>
    <property type="project" value="UniProtKB-KW"/>
</dbReference>
<dbReference type="EMBL" id="JBHEZX010000003">
    <property type="protein sequence ID" value="MFC1409052.1"/>
    <property type="molecule type" value="Genomic_DNA"/>
</dbReference>
<dbReference type="InterPro" id="IPR029058">
    <property type="entry name" value="AB_hydrolase_fold"/>
</dbReference>
<dbReference type="PANTHER" id="PTHR37946">
    <property type="entry name" value="SLL1969 PROTEIN"/>
    <property type="match status" value="1"/>
</dbReference>
<evidence type="ECO:0000313" key="2">
    <source>
        <dbReference type="Proteomes" id="UP001592582"/>
    </source>
</evidence>
<accession>A0ABV6V5Q7</accession>
<evidence type="ECO:0000313" key="1">
    <source>
        <dbReference type="EMBL" id="MFC1409052.1"/>
    </source>
</evidence>
<comment type="caution">
    <text evidence="1">The sequence shown here is derived from an EMBL/GenBank/DDBJ whole genome shotgun (WGS) entry which is preliminary data.</text>
</comment>
<gene>
    <name evidence="1" type="ORF">ACEZDG_07125</name>
</gene>
<dbReference type="PANTHER" id="PTHR37946:SF1">
    <property type="entry name" value="SLL1969 PROTEIN"/>
    <property type="match status" value="1"/>
</dbReference>
<organism evidence="1 2">
    <name type="scientific">Streptacidiphilus alkalitolerans</name>
    <dbReference type="NCBI Taxonomy" id="3342712"/>
    <lineage>
        <taxon>Bacteria</taxon>
        <taxon>Bacillati</taxon>
        <taxon>Actinomycetota</taxon>
        <taxon>Actinomycetes</taxon>
        <taxon>Kitasatosporales</taxon>
        <taxon>Streptomycetaceae</taxon>
        <taxon>Streptacidiphilus</taxon>
    </lineage>
</organism>
<sequence>MSSLFRRAATTVRAVTQETAALAEHLLRYPSGIPGESWPLPPPDCAHDTHRPVLLLHGLFDNQAVFTRMRRSLHAHGREHVHALNYNLLTVDVRSAAELLGRHVLHTREVYGGEQVAVVGHSLGGLIARYYVQLLGGDELVHTVVTLGTPHGGTLGAHLLHPLPIATQLAPGSSVIEELRAPAPHCRTRFLAFRGDHDALILPPGLGELRHPDLWAENVLVTGTGHVALPVHPRVLAEVEAATAQPPTRTAAGADRLSA</sequence>
<reference evidence="1 2" key="1">
    <citation type="submission" date="2024-09" db="EMBL/GenBank/DDBJ databases">
        <authorList>
            <person name="Lee S.D."/>
        </authorList>
    </citation>
    <scope>NUCLEOTIDE SEQUENCE [LARGE SCALE GENOMIC DNA]</scope>
    <source>
        <strain evidence="1 2">N1-1</strain>
    </source>
</reference>
<proteinExistence type="predicted"/>
<protein>
    <submittedName>
        <fullName evidence="1">Alpha/beta fold hydrolase</fullName>
    </submittedName>
</protein>
<dbReference type="SUPFAM" id="SSF53474">
    <property type="entry name" value="alpha/beta-Hydrolases"/>
    <property type="match status" value="1"/>
</dbReference>
<dbReference type="Gene3D" id="3.40.50.1820">
    <property type="entry name" value="alpha/beta hydrolase"/>
    <property type="match status" value="1"/>
</dbReference>
<keyword evidence="2" id="KW-1185">Reference proteome</keyword>